<protein>
    <submittedName>
        <fullName evidence="2">Uncharacterized protein</fullName>
    </submittedName>
</protein>
<feature type="region of interest" description="Disordered" evidence="1">
    <location>
        <begin position="1"/>
        <end position="23"/>
    </location>
</feature>
<name>A0A7S4B683_CHRCT</name>
<accession>A0A7S4B683</accession>
<evidence type="ECO:0000313" key="2">
    <source>
        <dbReference type="EMBL" id="CAE0755541.1"/>
    </source>
</evidence>
<dbReference type="PANTHER" id="PTHR40430:SF1">
    <property type="entry name" value="T. BRUCEI SPP.-SPECIFIC PROTEIN"/>
    <property type="match status" value="1"/>
</dbReference>
<evidence type="ECO:0000256" key="1">
    <source>
        <dbReference type="SAM" id="MobiDB-lite"/>
    </source>
</evidence>
<gene>
    <name evidence="2" type="ORF">PCAR00345_LOCUS8128</name>
</gene>
<dbReference type="EMBL" id="HBIZ01013401">
    <property type="protein sequence ID" value="CAE0755541.1"/>
    <property type="molecule type" value="Transcribed_RNA"/>
</dbReference>
<proteinExistence type="predicted"/>
<dbReference type="PANTHER" id="PTHR40430">
    <property type="entry name" value="T. BRUCEI SPP.-SPECIFIC PROTEIN"/>
    <property type="match status" value="1"/>
</dbReference>
<organism evidence="2">
    <name type="scientific">Chrysotila carterae</name>
    <name type="common">Marine alga</name>
    <name type="synonym">Syracosphaera carterae</name>
    <dbReference type="NCBI Taxonomy" id="13221"/>
    <lineage>
        <taxon>Eukaryota</taxon>
        <taxon>Haptista</taxon>
        <taxon>Haptophyta</taxon>
        <taxon>Prymnesiophyceae</taxon>
        <taxon>Isochrysidales</taxon>
        <taxon>Isochrysidaceae</taxon>
        <taxon>Chrysotila</taxon>
    </lineage>
</organism>
<reference evidence="2" key="1">
    <citation type="submission" date="2021-01" db="EMBL/GenBank/DDBJ databases">
        <authorList>
            <person name="Corre E."/>
            <person name="Pelletier E."/>
            <person name="Niang G."/>
            <person name="Scheremetjew M."/>
            <person name="Finn R."/>
            <person name="Kale V."/>
            <person name="Holt S."/>
            <person name="Cochrane G."/>
            <person name="Meng A."/>
            <person name="Brown T."/>
            <person name="Cohen L."/>
        </authorList>
    </citation>
    <scope>NUCLEOTIDE SEQUENCE</scope>
    <source>
        <strain evidence="2">CCMP645</strain>
    </source>
</reference>
<sequence length="251" mass="28261">MADQAPETPTKEPKQQPLPHYALPNFSTVLPTYSNHESDVIAQAFRIGNFLSLQDLPSRIKPGQVSRSRCQKILDNRQPSDAATDPSARYQPKPKLFSEFEYMPSPYSIVETIHAQERAEQKASLEKAGHKKPFVLADTAVKLKYEDGFHGGIRPYKDTPDPWEAADDQALRHKWLQDAQILAGPWRPSGRVKGSTGEAATEIPCAKSLPEIIESLRKDLESDWEDYDFIVCSTDDEHIVSVSRAILRSYN</sequence>
<dbReference type="AlphaFoldDB" id="A0A7S4B683"/>